<proteinExistence type="predicted"/>
<accession>A0A0C2ZZT4</accession>
<reference evidence="2" key="2">
    <citation type="submission" date="2015-01" db="EMBL/GenBank/DDBJ databases">
        <title>Evolutionary Origins and Diversification of the Mycorrhizal Mutualists.</title>
        <authorList>
            <consortium name="DOE Joint Genome Institute"/>
            <consortium name="Mycorrhizal Genomics Consortium"/>
            <person name="Kohler A."/>
            <person name="Kuo A."/>
            <person name="Nagy L.G."/>
            <person name="Floudas D."/>
            <person name="Copeland A."/>
            <person name="Barry K.W."/>
            <person name="Cichocki N."/>
            <person name="Veneault-Fourrey C."/>
            <person name="LaButti K."/>
            <person name="Lindquist E.A."/>
            <person name="Lipzen A."/>
            <person name="Lundell T."/>
            <person name="Morin E."/>
            <person name="Murat C."/>
            <person name="Riley R."/>
            <person name="Ohm R."/>
            <person name="Sun H."/>
            <person name="Tunlid A."/>
            <person name="Henrissat B."/>
            <person name="Grigoriev I.V."/>
            <person name="Hibbett D.S."/>
            <person name="Martin F."/>
        </authorList>
    </citation>
    <scope>NUCLEOTIDE SEQUENCE [LARGE SCALE GENOMIC DNA]</scope>
    <source>
        <strain evidence="2">Foug A</strain>
    </source>
</reference>
<dbReference type="HOGENOM" id="CLU_2607438_0_0_1"/>
<organism evidence="1 2">
    <name type="scientific">Scleroderma citrinum Foug A</name>
    <dbReference type="NCBI Taxonomy" id="1036808"/>
    <lineage>
        <taxon>Eukaryota</taxon>
        <taxon>Fungi</taxon>
        <taxon>Dikarya</taxon>
        <taxon>Basidiomycota</taxon>
        <taxon>Agaricomycotina</taxon>
        <taxon>Agaricomycetes</taxon>
        <taxon>Agaricomycetidae</taxon>
        <taxon>Boletales</taxon>
        <taxon>Sclerodermatineae</taxon>
        <taxon>Sclerodermataceae</taxon>
        <taxon>Scleroderma</taxon>
    </lineage>
</organism>
<dbReference type="AlphaFoldDB" id="A0A0C2ZZT4"/>
<name>A0A0C2ZZT4_9AGAM</name>
<dbReference type="EMBL" id="KN822093">
    <property type="protein sequence ID" value="KIM57947.1"/>
    <property type="molecule type" value="Genomic_DNA"/>
</dbReference>
<evidence type="ECO:0000313" key="2">
    <source>
        <dbReference type="Proteomes" id="UP000053989"/>
    </source>
</evidence>
<sequence length="79" mass="8778">MLRPGSGSSKRTFARGGLTSIKDWIRLQRTFPQGYDGTVQQVCMRFGCVTRAYRGGGVHVPIQLEKRSSELDGVVEFSN</sequence>
<evidence type="ECO:0000313" key="1">
    <source>
        <dbReference type="EMBL" id="KIM57947.1"/>
    </source>
</evidence>
<keyword evidence="2" id="KW-1185">Reference proteome</keyword>
<protein>
    <submittedName>
        <fullName evidence="1">Uncharacterized protein</fullName>
    </submittedName>
</protein>
<reference evidence="1 2" key="1">
    <citation type="submission" date="2014-04" db="EMBL/GenBank/DDBJ databases">
        <authorList>
            <consortium name="DOE Joint Genome Institute"/>
            <person name="Kuo A."/>
            <person name="Kohler A."/>
            <person name="Nagy L.G."/>
            <person name="Floudas D."/>
            <person name="Copeland A."/>
            <person name="Barry K.W."/>
            <person name="Cichocki N."/>
            <person name="Veneault-Fourrey C."/>
            <person name="LaButti K."/>
            <person name="Lindquist E.A."/>
            <person name="Lipzen A."/>
            <person name="Lundell T."/>
            <person name="Morin E."/>
            <person name="Murat C."/>
            <person name="Sun H."/>
            <person name="Tunlid A."/>
            <person name="Henrissat B."/>
            <person name="Grigoriev I.V."/>
            <person name="Hibbett D.S."/>
            <person name="Martin F."/>
            <person name="Nordberg H.P."/>
            <person name="Cantor M.N."/>
            <person name="Hua S.X."/>
        </authorList>
    </citation>
    <scope>NUCLEOTIDE SEQUENCE [LARGE SCALE GENOMIC DNA]</scope>
    <source>
        <strain evidence="1 2">Foug A</strain>
    </source>
</reference>
<dbReference type="InParanoid" id="A0A0C2ZZT4"/>
<dbReference type="Proteomes" id="UP000053989">
    <property type="component" value="Unassembled WGS sequence"/>
</dbReference>
<gene>
    <name evidence="1" type="ORF">SCLCIDRAFT_1218998</name>
</gene>